<dbReference type="Proteomes" id="UP000030689">
    <property type="component" value="Unassembled WGS sequence"/>
</dbReference>
<reference evidence="7 8" key="1">
    <citation type="journal article" date="2013" name="Front. Plant Sci.">
        <title>The Reference Genome of the Halophytic Plant Eutrema salsugineum.</title>
        <authorList>
            <person name="Yang R."/>
            <person name="Jarvis D.E."/>
            <person name="Chen H."/>
            <person name="Beilstein M.A."/>
            <person name="Grimwood J."/>
            <person name="Jenkins J."/>
            <person name="Shu S."/>
            <person name="Prochnik S."/>
            <person name="Xin M."/>
            <person name="Ma C."/>
            <person name="Schmutz J."/>
            <person name="Wing R.A."/>
            <person name="Mitchell-Olds T."/>
            <person name="Schumaker K.S."/>
            <person name="Wang X."/>
        </authorList>
    </citation>
    <scope>NUCLEOTIDE SEQUENCE [LARGE SCALE GENOMIC DNA]</scope>
</reference>
<feature type="signal peptide" evidence="6">
    <location>
        <begin position="1"/>
        <end position="26"/>
    </location>
</feature>
<accession>V4LQV1</accession>
<evidence type="ECO:0000256" key="5">
    <source>
        <dbReference type="ARBA" id="ARBA00022729"/>
    </source>
</evidence>
<evidence type="ECO:0000313" key="7">
    <source>
        <dbReference type="EMBL" id="ESQ44882.1"/>
    </source>
</evidence>
<keyword evidence="4 6" id="KW-0964">Secreted</keyword>
<gene>
    <name evidence="7" type="ORF">EUTSA_v10010926mg</name>
</gene>
<evidence type="ECO:0000256" key="4">
    <source>
        <dbReference type="ARBA" id="ARBA00022525"/>
    </source>
</evidence>
<dbReference type="PANTHER" id="PTHR31232">
    <property type="match status" value="1"/>
</dbReference>
<dbReference type="KEGG" id="eus:EUTSA_v10010926mg"/>
<keyword evidence="8" id="KW-1185">Reference proteome</keyword>
<dbReference type="eggNOG" id="ENOG502R1J3">
    <property type="taxonomic scope" value="Eukaryota"/>
</dbReference>
<dbReference type="AlphaFoldDB" id="V4LQV1"/>
<dbReference type="EMBL" id="KI517435">
    <property type="protein sequence ID" value="ESQ44882.1"/>
    <property type="molecule type" value="Genomic_DNA"/>
</dbReference>
<comment type="similarity">
    <text evidence="2 6">Belongs to the plant self-incompatibility (S1) protein family.</text>
</comment>
<dbReference type="OrthoDB" id="1727555at2759"/>
<keyword evidence="3 6" id="KW-0713">Self-incompatibility</keyword>
<evidence type="ECO:0000313" key="8">
    <source>
        <dbReference type="Proteomes" id="UP000030689"/>
    </source>
</evidence>
<keyword evidence="5 6" id="KW-0732">Signal</keyword>
<protein>
    <recommendedName>
        <fullName evidence="6">S-protein homolog</fullName>
    </recommendedName>
</protein>
<evidence type="ECO:0000256" key="1">
    <source>
        <dbReference type="ARBA" id="ARBA00004613"/>
    </source>
</evidence>
<dbReference type="Gramene" id="ESQ44882">
    <property type="protein sequence ID" value="ESQ44882"/>
    <property type="gene ID" value="EUTSA_v10010926mg"/>
</dbReference>
<sequence length="174" mass="19503">MALSNDPHCILMFMISLFTLVLFASALDIVSINDVAEAPTSAGSGGHDGFLPLAGKHVVIHNVVENGETVNVHCKSSEDDLGLIHIPWNHTWGFRFHVNFWKTTRFRCHFTWGYGGGSHYFDIFKVSRDDTPSGSTPVCKECIWEVGSYSTSLKPMCRINRDGSLPYCFDWDDK</sequence>
<organism evidence="7 8">
    <name type="scientific">Eutrema salsugineum</name>
    <name type="common">Saltwater cress</name>
    <name type="synonym">Sisymbrium salsugineum</name>
    <dbReference type="NCBI Taxonomy" id="72664"/>
    <lineage>
        <taxon>Eukaryota</taxon>
        <taxon>Viridiplantae</taxon>
        <taxon>Streptophyta</taxon>
        <taxon>Embryophyta</taxon>
        <taxon>Tracheophyta</taxon>
        <taxon>Spermatophyta</taxon>
        <taxon>Magnoliopsida</taxon>
        <taxon>eudicotyledons</taxon>
        <taxon>Gunneridae</taxon>
        <taxon>Pentapetalae</taxon>
        <taxon>rosids</taxon>
        <taxon>malvids</taxon>
        <taxon>Brassicales</taxon>
        <taxon>Brassicaceae</taxon>
        <taxon>Eutremeae</taxon>
        <taxon>Eutrema</taxon>
    </lineage>
</organism>
<dbReference type="GO" id="GO:0005576">
    <property type="term" value="C:extracellular region"/>
    <property type="evidence" value="ECO:0007669"/>
    <property type="project" value="UniProtKB-SubCell"/>
</dbReference>
<dbReference type="PANTHER" id="PTHR31232:SF133">
    <property type="entry name" value="S-PROTEIN HOMOLOG"/>
    <property type="match status" value="1"/>
</dbReference>
<comment type="subcellular location">
    <subcellularLocation>
        <location evidence="1 6">Secreted</location>
    </subcellularLocation>
</comment>
<dbReference type="InterPro" id="IPR010264">
    <property type="entry name" value="Self-incomp_S1"/>
</dbReference>
<evidence type="ECO:0000256" key="6">
    <source>
        <dbReference type="RuleBase" id="RU367044"/>
    </source>
</evidence>
<evidence type="ECO:0000256" key="2">
    <source>
        <dbReference type="ARBA" id="ARBA00005581"/>
    </source>
</evidence>
<dbReference type="GO" id="GO:0060320">
    <property type="term" value="P:rejection of self pollen"/>
    <property type="evidence" value="ECO:0007669"/>
    <property type="project" value="UniProtKB-KW"/>
</dbReference>
<proteinExistence type="inferred from homology"/>
<dbReference type="OMA" id="LCRECIW"/>
<name>V4LQV1_EUTSA</name>
<dbReference type="Pfam" id="PF05938">
    <property type="entry name" value="Self-incomp_S1"/>
    <property type="match status" value="1"/>
</dbReference>
<evidence type="ECO:0000256" key="3">
    <source>
        <dbReference type="ARBA" id="ARBA00022471"/>
    </source>
</evidence>
<feature type="chain" id="PRO_5025073842" description="S-protein homolog" evidence="6">
    <location>
        <begin position="27"/>
        <end position="174"/>
    </location>
</feature>